<dbReference type="Proteomes" id="UP000018211">
    <property type="component" value="Unassembled WGS sequence"/>
</dbReference>
<proteinExistence type="predicted"/>
<dbReference type="AlphaFoldDB" id="A0AAV2W0P6"/>
<dbReference type="EMBL" id="CAOF01000201">
    <property type="protein sequence ID" value="CCO50355.1"/>
    <property type="molecule type" value="Genomic_DNA"/>
</dbReference>
<gene>
    <name evidence="1" type="ORF">VIBNISOn1_p0192</name>
</gene>
<evidence type="ECO:0000313" key="2">
    <source>
        <dbReference type="Proteomes" id="UP000018211"/>
    </source>
</evidence>
<accession>A0AAV2W0P6</accession>
<protein>
    <submittedName>
        <fullName evidence="1">Uncharacterized protein</fullName>
    </submittedName>
</protein>
<name>A0AAV2W0P6_9VIBR</name>
<sequence>MLLDLLNSNRLPVMLIDCIPKTGFKDFIDAYSICDSKYTCPLFFCVCPTRTLL</sequence>
<evidence type="ECO:0000313" key="1">
    <source>
        <dbReference type="EMBL" id="CCO50355.1"/>
    </source>
</evidence>
<comment type="caution">
    <text evidence="1">The sequence shown here is derived from an EMBL/GenBank/DDBJ whole genome shotgun (WGS) entry which is preliminary data.</text>
</comment>
<reference evidence="1 2" key="1">
    <citation type="journal article" date="2013" name="ISME J.">
        <title>Comparative genomics of pathogenic lineages of Vibrio nigripulchritudo identifies virulence-associated traits.</title>
        <authorList>
            <person name="Goudenege D."/>
            <person name="Labreuche Y."/>
            <person name="Krin E."/>
            <person name="Ansquer D."/>
            <person name="Mangenot S."/>
            <person name="Calteau A."/>
            <person name="Medigue C."/>
            <person name="Mazel D."/>
            <person name="Polz M.F."/>
            <person name="Le Roux F."/>
        </authorList>
    </citation>
    <scope>NUCLEOTIDE SEQUENCE [LARGE SCALE GENOMIC DNA]</scope>
    <source>
        <strain evidence="1 2">SOn1</strain>
    </source>
</reference>
<organism evidence="1 2">
    <name type="scientific">Vibrio nigripulchritudo SOn1</name>
    <dbReference type="NCBI Taxonomy" id="1238450"/>
    <lineage>
        <taxon>Bacteria</taxon>
        <taxon>Pseudomonadati</taxon>
        <taxon>Pseudomonadota</taxon>
        <taxon>Gammaproteobacteria</taxon>
        <taxon>Vibrionales</taxon>
        <taxon>Vibrionaceae</taxon>
        <taxon>Vibrio</taxon>
    </lineage>
</organism>